<feature type="transmembrane region" description="Helical" evidence="1">
    <location>
        <begin position="37"/>
        <end position="61"/>
    </location>
</feature>
<keyword evidence="1" id="KW-0812">Transmembrane</keyword>
<sequence>METFAQSLILPAILLGALGWVVPRLMARIFPEGVKPLFALAFCAAAVMTFTAMAIFLGLYLAHGMTLGQLFRLGLVDGLLHLARLGAASALIWAPVLVLSVAGLPKQWVEETW</sequence>
<comment type="caution">
    <text evidence="2">The sequence shown here is derived from an EMBL/GenBank/DDBJ whole genome shotgun (WGS) entry which is preliminary data.</text>
</comment>
<dbReference type="Proteomes" id="UP000326554">
    <property type="component" value="Unassembled WGS sequence"/>
</dbReference>
<dbReference type="AlphaFoldDB" id="A0A5J5GRJ6"/>
<organism evidence="2 3">
    <name type="scientific">Histidinibacterium aquaticum</name>
    <dbReference type="NCBI Taxonomy" id="2613962"/>
    <lineage>
        <taxon>Bacteria</taxon>
        <taxon>Pseudomonadati</taxon>
        <taxon>Pseudomonadota</taxon>
        <taxon>Alphaproteobacteria</taxon>
        <taxon>Rhodobacterales</taxon>
        <taxon>Paracoccaceae</taxon>
        <taxon>Histidinibacterium</taxon>
    </lineage>
</organism>
<keyword evidence="1" id="KW-0472">Membrane</keyword>
<proteinExistence type="predicted"/>
<evidence type="ECO:0000313" key="2">
    <source>
        <dbReference type="EMBL" id="KAA9010735.1"/>
    </source>
</evidence>
<gene>
    <name evidence="2" type="ORF">F3S47_04370</name>
</gene>
<protein>
    <submittedName>
        <fullName evidence="2">Uncharacterized protein</fullName>
    </submittedName>
</protein>
<reference evidence="2 3" key="1">
    <citation type="submission" date="2019-09" db="EMBL/GenBank/DDBJ databases">
        <authorList>
            <person name="Park J.-S."/>
            <person name="Choi H.-J."/>
        </authorList>
    </citation>
    <scope>NUCLEOTIDE SEQUENCE [LARGE SCALE GENOMIC DNA]</scope>
    <source>
        <strain evidence="2 3">176SS1-4</strain>
    </source>
</reference>
<dbReference type="EMBL" id="VYQE01000001">
    <property type="protein sequence ID" value="KAA9010735.1"/>
    <property type="molecule type" value="Genomic_DNA"/>
</dbReference>
<evidence type="ECO:0000256" key="1">
    <source>
        <dbReference type="SAM" id="Phobius"/>
    </source>
</evidence>
<accession>A0A5J5GRJ6</accession>
<name>A0A5J5GRJ6_9RHOB</name>
<keyword evidence="3" id="KW-1185">Reference proteome</keyword>
<evidence type="ECO:0000313" key="3">
    <source>
        <dbReference type="Proteomes" id="UP000326554"/>
    </source>
</evidence>
<feature type="transmembrane region" description="Helical" evidence="1">
    <location>
        <begin position="82"/>
        <end position="104"/>
    </location>
</feature>
<keyword evidence="1" id="KW-1133">Transmembrane helix</keyword>